<keyword evidence="1" id="KW-0812">Transmembrane</keyword>
<dbReference type="Proteomes" id="UP000640274">
    <property type="component" value="Unassembled WGS sequence"/>
</dbReference>
<evidence type="ECO:0000313" key="3">
    <source>
        <dbReference type="Proteomes" id="UP000640274"/>
    </source>
</evidence>
<dbReference type="RefSeq" id="WP_199017908.1">
    <property type="nucleotide sequence ID" value="NZ_JAELUP010000007.1"/>
</dbReference>
<accession>A0A934MPG1</accession>
<comment type="caution">
    <text evidence="2">The sequence shown here is derived from an EMBL/GenBank/DDBJ whole genome shotgun (WGS) entry which is preliminary data.</text>
</comment>
<dbReference type="AlphaFoldDB" id="A0A934MPG1"/>
<organism evidence="2 3">
    <name type="scientific">Paenibacillus roseus</name>
    <dbReference type="NCBI Taxonomy" id="2798579"/>
    <lineage>
        <taxon>Bacteria</taxon>
        <taxon>Bacillati</taxon>
        <taxon>Bacillota</taxon>
        <taxon>Bacilli</taxon>
        <taxon>Bacillales</taxon>
        <taxon>Paenibacillaceae</taxon>
        <taxon>Paenibacillus</taxon>
    </lineage>
</organism>
<feature type="transmembrane region" description="Helical" evidence="1">
    <location>
        <begin position="12"/>
        <end position="34"/>
    </location>
</feature>
<name>A0A934MPG1_9BACL</name>
<keyword evidence="3" id="KW-1185">Reference proteome</keyword>
<reference evidence="2" key="1">
    <citation type="submission" date="2020-12" db="EMBL/GenBank/DDBJ databases">
        <authorList>
            <person name="Huq M.A."/>
        </authorList>
    </citation>
    <scope>NUCLEOTIDE SEQUENCE</scope>
    <source>
        <strain evidence="2">MAHUQ-46</strain>
    </source>
</reference>
<evidence type="ECO:0000313" key="2">
    <source>
        <dbReference type="EMBL" id="MBJ6360384.1"/>
    </source>
</evidence>
<dbReference type="EMBL" id="JAELUP010000007">
    <property type="protein sequence ID" value="MBJ6360384.1"/>
    <property type="molecule type" value="Genomic_DNA"/>
</dbReference>
<protein>
    <submittedName>
        <fullName evidence="2">Uncharacterized protein</fullName>
    </submittedName>
</protein>
<keyword evidence="1" id="KW-1133">Transmembrane helix</keyword>
<proteinExistence type="predicted"/>
<evidence type="ECO:0000256" key="1">
    <source>
        <dbReference type="SAM" id="Phobius"/>
    </source>
</evidence>
<keyword evidence="1" id="KW-0472">Membrane</keyword>
<sequence length="47" mass="5378">MTKQISETWNNWKAFLTGIGFGVFGIVVLPYLIYKAVKDFTDTGFFL</sequence>
<gene>
    <name evidence="2" type="ORF">JFN88_03485</name>
</gene>